<keyword evidence="6" id="KW-0963">Cytoplasm</keyword>
<dbReference type="GO" id="GO:0005829">
    <property type="term" value="C:cytosol"/>
    <property type="evidence" value="ECO:0007669"/>
    <property type="project" value="UniProtKB-SubCell"/>
</dbReference>
<dbReference type="InterPro" id="IPR039298">
    <property type="entry name" value="ACOT13"/>
</dbReference>
<evidence type="ECO:0000313" key="26">
    <source>
        <dbReference type="WBParaSite" id="scaffold2957_cov266.g5736"/>
    </source>
</evidence>
<comment type="similarity">
    <text evidence="5">Belongs to the thioesterase PaaI family.</text>
</comment>
<comment type="subunit">
    <text evidence="19">Homotetramer. Interacts with PCTP.</text>
</comment>
<evidence type="ECO:0000256" key="8">
    <source>
        <dbReference type="ARBA" id="ARBA00022990"/>
    </source>
</evidence>
<comment type="catalytic activity">
    <reaction evidence="15">
        <text>dodecanoyl-CoA + H2O = dodecanoate + CoA + H(+)</text>
        <dbReference type="Rhea" id="RHEA:30135"/>
        <dbReference type="ChEBI" id="CHEBI:15377"/>
        <dbReference type="ChEBI" id="CHEBI:15378"/>
        <dbReference type="ChEBI" id="CHEBI:18262"/>
        <dbReference type="ChEBI" id="CHEBI:57287"/>
        <dbReference type="ChEBI" id="CHEBI:57375"/>
    </reaction>
    <physiologicalReaction direction="left-to-right" evidence="15">
        <dbReference type="Rhea" id="RHEA:30136"/>
    </physiologicalReaction>
</comment>
<dbReference type="GO" id="GO:0005739">
    <property type="term" value="C:mitochondrion"/>
    <property type="evidence" value="ECO:0007669"/>
    <property type="project" value="UniProtKB-SubCell"/>
</dbReference>
<sequence length="380" mass="42719">MVTSINCGNDVNGGFLDLISRGQKQKQSKTNLQKITGNKLTNQINSWSEQESEEIYQNEDFGDFLMGKYSNGHLNNFQKNGLLNKNEINKIKNLQSPIPSSLSSFTFTTDSQLIERKKINDSGGESCSLSSIGLNEDCLQRITDPFLLYNERNNLFNLAQKIGVKFEVREIEGAFIFSHPLTKNIIIFNSQIFNGQNGQKIEGIRISLHKNERLYRESHLWPVEKWLGLAAIEGKMSTNKYLNTIKDLYKMYALSKNFQRCAEKCRVVEVEEGRVKVEMEVEEKHTNPFGTLHGGMTATLVDIVTTTALMATPQGKAGVTVDLTVSYLAPAKIGETILIDAWVTKLGRSLSYTSADVYRKVDNTKIATALHTKAFPIMKN</sequence>
<dbReference type="CDD" id="cd03443">
    <property type="entry name" value="PaaI_thioesterase"/>
    <property type="match status" value="1"/>
</dbReference>
<keyword evidence="10" id="KW-0496">Mitochondrion</keyword>
<evidence type="ECO:0000256" key="23">
    <source>
        <dbReference type="ARBA" id="ARBA00083956"/>
    </source>
</evidence>
<evidence type="ECO:0000256" key="16">
    <source>
        <dbReference type="ARBA" id="ARBA00050199"/>
    </source>
</evidence>
<dbReference type="SUPFAM" id="SSF54637">
    <property type="entry name" value="Thioesterase/thiol ester dehydrase-isomerase"/>
    <property type="match status" value="1"/>
</dbReference>
<name>A0A915M494_MELJA</name>
<dbReference type="InterPro" id="IPR029069">
    <property type="entry name" value="HotDog_dom_sf"/>
</dbReference>
<dbReference type="PANTHER" id="PTHR21660">
    <property type="entry name" value="THIOESTERASE SUPERFAMILY MEMBER-RELATED"/>
    <property type="match status" value="1"/>
</dbReference>
<dbReference type="Pfam" id="PF03061">
    <property type="entry name" value="4HBT"/>
    <property type="match status" value="1"/>
</dbReference>
<dbReference type="GO" id="GO:0006629">
    <property type="term" value="P:lipid metabolic process"/>
    <property type="evidence" value="ECO:0007669"/>
    <property type="project" value="UniProtKB-KW"/>
</dbReference>
<evidence type="ECO:0000256" key="9">
    <source>
        <dbReference type="ARBA" id="ARBA00023098"/>
    </source>
</evidence>
<accession>A0A915M494</accession>
<dbReference type="NCBIfam" id="TIGR00369">
    <property type="entry name" value="unchar_dom_1"/>
    <property type="match status" value="1"/>
</dbReference>
<evidence type="ECO:0000256" key="11">
    <source>
        <dbReference type="ARBA" id="ARBA00023212"/>
    </source>
</evidence>
<dbReference type="FunFam" id="3.10.129.10:FF:000021">
    <property type="entry name" value="Acyl-coenzyme A thioesterase 13"/>
    <property type="match status" value="1"/>
</dbReference>
<evidence type="ECO:0000256" key="1">
    <source>
        <dbReference type="ARBA" id="ARBA00004123"/>
    </source>
</evidence>
<evidence type="ECO:0000256" key="12">
    <source>
        <dbReference type="ARBA" id="ARBA00023242"/>
    </source>
</evidence>
<dbReference type="PANTHER" id="PTHR21660:SF59">
    <property type="entry name" value="THIOESTERASE DOMAIN-CONTAINING PROTEIN"/>
    <property type="match status" value="1"/>
</dbReference>
<evidence type="ECO:0000256" key="22">
    <source>
        <dbReference type="ARBA" id="ARBA00081533"/>
    </source>
</evidence>
<evidence type="ECO:0000256" key="5">
    <source>
        <dbReference type="ARBA" id="ARBA00008324"/>
    </source>
</evidence>
<comment type="catalytic activity">
    <reaction evidence="14">
        <text>decanoyl-CoA + H2O = decanoate + CoA + H(+)</text>
        <dbReference type="Rhea" id="RHEA:40059"/>
        <dbReference type="ChEBI" id="CHEBI:15377"/>
        <dbReference type="ChEBI" id="CHEBI:15378"/>
        <dbReference type="ChEBI" id="CHEBI:27689"/>
        <dbReference type="ChEBI" id="CHEBI:57287"/>
        <dbReference type="ChEBI" id="CHEBI:61430"/>
    </reaction>
    <physiologicalReaction direction="left-to-right" evidence="14">
        <dbReference type="Rhea" id="RHEA:40060"/>
    </physiologicalReaction>
</comment>
<evidence type="ECO:0000256" key="6">
    <source>
        <dbReference type="ARBA" id="ARBA00022490"/>
    </source>
</evidence>
<evidence type="ECO:0000256" key="21">
    <source>
        <dbReference type="ARBA" id="ARBA00075657"/>
    </source>
</evidence>
<keyword evidence="8" id="KW-0007">Acetylation</keyword>
<dbReference type="GO" id="GO:0005819">
    <property type="term" value="C:spindle"/>
    <property type="evidence" value="ECO:0007669"/>
    <property type="project" value="UniProtKB-SubCell"/>
</dbReference>
<evidence type="ECO:0000256" key="19">
    <source>
        <dbReference type="ARBA" id="ARBA00064709"/>
    </source>
</evidence>
<evidence type="ECO:0000256" key="17">
    <source>
        <dbReference type="ARBA" id="ARBA00052976"/>
    </source>
</evidence>
<keyword evidence="12" id="KW-0539">Nucleus</keyword>
<evidence type="ECO:0000256" key="15">
    <source>
        <dbReference type="ARBA" id="ARBA00048074"/>
    </source>
</evidence>
<dbReference type="Proteomes" id="UP000887561">
    <property type="component" value="Unplaced"/>
</dbReference>
<comment type="function">
    <text evidence="18">Catalyzes the hydrolysis of acyl-CoAs into free fatty acids and coenzyme A (CoASH), regulating their respective intracellular levels. Has acyl-CoA thioesterase activity towards medium (C12) and long-chain (C18) fatty acyl-CoA substrates. Can also hydrolyze 3-hydroxyphenylacetyl-CoA and 3,4-dihydroxyphenylacetyl-CoA (in vitro). May play a role in controlling adaptive thermogenesis.</text>
</comment>
<keyword evidence="25" id="KW-1185">Reference proteome</keyword>
<evidence type="ECO:0000256" key="20">
    <source>
        <dbReference type="ARBA" id="ARBA00067273"/>
    </source>
</evidence>
<comment type="catalytic activity">
    <reaction evidence="17">
        <text>a fatty acyl-CoA + H2O = a fatty acid + CoA + H(+)</text>
        <dbReference type="Rhea" id="RHEA:16781"/>
        <dbReference type="ChEBI" id="CHEBI:15377"/>
        <dbReference type="ChEBI" id="CHEBI:15378"/>
        <dbReference type="ChEBI" id="CHEBI:28868"/>
        <dbReference type="ChEBI" id="CHEBI:57287"/>
        <dbReference type="ChEBI" id="CHEBI:77636"/>
    </reaction>
    <physiologicalReaction direction="left-to-right" evidence="17">
        <dbReference type="Rhea" id="RHEA:16782"/>
    </physiologicalReaction>
</comment>
<evidence type="ECO:0000256" key="2">
    <source>
        <dbReference type="ARBA" id="ARBA00004173"/>
    </source>
</evidence>
<dbReference type="AlphaFoldDB" id="A0A915M494"/>
<evidence type="ECO:0000256" key="10">
    <source>
        <dbReference type="ARBA" id="ARBA00023128"/>
    </source>
</evidence>
<dbReference type="GO" id="GO:0005634">
    <property type="term" value="C:nucleus"/>
    <property type="evidence" value="ECO:0007669"/>
    <property type="project" value="UniProtKB-SubCell"/>
</dbReference>
<dbReference type="WBParaSite" id="scaffold2957_cov266.g5736">
    <property type="protein sequence ID" value="scaffold2957_cov266.g5736"/>
    <property type="gene ID" value="scaffold2957_cov266.g5736"/>
</dbReference>
<keyword evidence="9" id="KW-0443">Lipid metabolism</keyword>
<dbReference type="Gene3D" id="3.10.129.10">
    <property type="entry name" value="Hotdog Thioesterase"/>
    <property type="match status" value="1"/>
</dbReference>
<keyword evidence="7" id="KW-0378">Hydrolase</keyword>
<evidence type="ECO:0000256" key="14">
    <source>
        <dbReference type="ARBA" id="ARBA00047969"/>
    </source>
</evidence>
<organism evidence="25 26">
    <name type="scientific">Meloidogyne javanica</name>
    <name type="common">Root-knot nematode worm</name>
    <dbReference type="NCBI Taxonomy" id="6303"/>
    <lineage>
        <taxon>Eukaryota</taxon>
        <taxon>Metazoa</taxon>
        <taxon>Ecdysozoa</taxon>
        <taxon>Nematoda</taxon>
        <taxon>Chromadorea</taxon>
        <taxon>Rhabditida</taxon>
        <taxon>Tylenchina</taxon>
        <taxon>Tylenchomorpha</taxon>
        <taxon>Tylenchoidea</taxon>
        <taxon>Meloidogynidae</taxon>
        <taxon>Meloidogyninae</taxon>
        <taxon>Meloidogyne</taxon>
        <taxon>Meloidogyne incognita group</taxon>
    </lineage>
</organism>
<evidence type="ECO:0000256" key="13">
    <source>
        <dbReference type="ARBA" id="ARBA00047588"/>
    </source>
</evidence>
<dbReference type="GO" id="GO:0047617">
    <property type="term" value="F:fatty acyl-CoA hydrolase activity"/>
    <property type="evidence" value="ECO:0007669"/>
    <property type="project" value="InterPro"/>
</dbReference>
<protein>
    <recommendedName>
        <fullName evidence="20">Acyl-coenzyme A thioesterase 13</fullName>
    </recommendedName>
    <alternativeName>
        <fullName evidence="22">Hotdog-fold thioesterase superfamily member 2</fullName>
    </alternativeName>
    <alternativeName>
        <fullName evidence="21">Palmitoyl-CoA hydrolase</fullName>
    </alternativeName>
    <alternativeName>
        <fullName evidence="23">Thioesterase superfamily member 2</fullName>
    </alternativeName>
</protein>
<feature type="domain" description="Thioesterase" evidence="24">
    <location>
        <begin position="289"/>
        <end position="363"/>
    </location>
</feature>
<dbReference type="InterPro" id="IPR006683">
    <property type="entry name" value="Thioestr_dom"/>
</dbReference>
<evidence type="ECO:0000256" key="18">
    <source>
        <dbReference type="ARBA" id="ARBA00058205"/>
    </source>
</evidence>
<evidence type="ECO:0000256" key="3">
    <source>
        <dbReference type="ARBA" id="ARBA00004186"/>
    </source>
</evidence>
<evidence type="ECO:0000256" key="4">
    <source>
        <dbReference type="ARBA" id="ARBA00004514"/>
    </source>
</evidence>
<dbReference type="InterPro" id="IPR003736">
    <property type="entry name" value="PAAI_dom"/>
</dbReference>
<keyword evidence="11" id="KW-0206">Cytoskeleton</keyword>
<evidence type="ECO:0000256" key="7">
    <source>
        <dbReference type="ARBA" id="ARBA00022801"/>
    </source>
</evidence>
<comment type="catalytic activity">
    <reaction evidence="13">
        <text>octanoyl-CoA + H2O = octanoate + CoA + H(+)</text>
        <dbReference type="Rhea" id="RHEA:30143"/>
        <dbReference type="ChEBI" id="CHEBI:15377"/>
        <dbReference type="ChEBI" id="CHEBI:15378"/>
        <dbReference type="ChEBI" id="CHEBI:25646"/>
        <dbReference type="ChEBI" id="CHEBI:57287"/>
        <dbReference type="ChEBI" id="CHEBI:57386"/>
    </reaction>
    <physiologicalReaction direction="left-to-right" evidence="13">
        <dbReference type="Rhea" id="RHEA:30144"/>
    </physiologicalReaction>
</comment>
<reference evidence="26" key="1">
    <citation type="submission" date="2022-11" db="UniProtKB">
        <authorList>
            <consortium name="WormBaseParasite"/>
        </authorList>
    </citation>
    <scope>IDENTIFICATION</scope>
</reference>
<comment type="catalytic activity">
    <reaction evidence="16">
        <text>hexanoyl-CoA + H2O = hexanoate + CoA + H(+)</text>
        <dbReference type="Rhea" id="RHEA:40115"/>
        <dbReference type="ChEBI" id="CHEBI:15377"/>
        <dbReference type="ChEBI" id="CHEBI:15378"/>
        <dbReference type="ChEBI" id="CHEBI:17120"/>
        <dbReference type="ChEBI" id="CHEBI:57287"/>
        <dbReference type="ChEBI" id="CHEBI:62620"/>
    </reaction>
    <physiologicalReaction direction="left-to-right" evidence="16">
        <dbReference type="Rhea" id="RHEA:40116"/>
    </physiologicalReaction>
</comment>
<evidence type="ECO:0000259" key="24">
    <source>
        <dbReference type="Pfam" id="PF03061"/>
    </source>
</evidence>
<evidence type="ECO:0000313" key="25">
    <source>
        <dbReference type="Proteomes" id="UP000887561"/>
    </source>
</evidence>
<proteinExistence type="inferred from homology"/>
<comment type="subcellular location">
    <subcellularLocation>
        <location evidence="3">Cytoplasm</location>
        <location evidence="3">Cytoskeleton</location>
        <location evidence="3">Spindle</location>
    </subcellularLocation>
    <subcellularLocation>
        <location evidence="4">Cytoplasm</location>
        <location evidence="4">Cytosol</location>
    </subcellularLocation>
    <subcellularLocation>
        <location evidence="2">Mitochondrion</location>
    </subcellularLocation>
    <subcellularLocation>
        <location evidence="1">Nucleus</location>
    </subcellularLocation>
</comment>